<evidence type="ECO:0000256" key="1">
    <source>
        <dbReference type="SAM" id="SignalP"/>
    </source>
</evidence>
<evidence type="ECO:0000313" key="2">
    <source>
        <dbReference type="EMBL" id="KAG8576626.1"/>
    </source>
</evidence>
<reference evidence="2" key="1">
    <citation type="thesis" date="2020" institute="ProQuest LLC" country="789 East Eisenhower Parkway, Ann Arbor, MI, USA">
        <title>Comparative Genomics and Chromosome Evolution.</title>
        <authorList>
            <person name="Mudd A.B."/>
        </authorList>
    </citation>
    <scope>NUCLEOTIDE SEQUENCE</scope>
    <source>
        <strain evidence="2">237g6f4</strain>
        <tissue evidence="2">Blood</tissue>
    </source>
</reference>
<evidence type="ECO:0008006" key="4">
    <source>
        <dbReference type="Google" id="ProtNLM"/>
    </source>
</evidence>
<feature type="chain" id="PRO_5043507477" description="Secreted protein" evidence="1">
    <location>
        <begin position="17"/>
        <end position="94"/>
    </location>
</feature>
<proteinExistence type="predicted"/>
<gene>
    <name evidence="2" type="ORF">GDO81_009913</name>
</gene>
<name>A0AAV7BVD8_ENGPU</name>
<dbReference type="AlphaFoldDB" id="A0AAV7BVD8"/>
<protein>
    <recommendedName>
        <fullName evidence="4">Secreted protein</fullName>
    </recommendedName>
</protein>
<evidence type="ECO:0000313" key="3">
    <source>
        <dbReference type="Proteomes" id="UP000824782"/>
    </source>
</evidence>
<keyword evidence="1" id="KW-0732">Signal</keyword>
<dbReference type="Proteomes" id="UP000824782">
    <property type="component" value="Unassembled WGS sequence"/>
</dbReference>
<dbReference type="EMBL" id="WNYA01000004">
    <property type="protein sequence ID" value="KAG8576626.1"/>
    <property type="molecule type" value="Genomic_DNA"/>
</dbReference>
<feature type="signal peptide" evidence="1">
    <location>
        <begin position="1"/>
        <end position="16"/>
    </location>
</feature>
<keyword evidence="3" id="KW-1185">Reference proteome</keyword>
<sequence>MFVFLYICTFITLHYGFLCMQHAQCLLYECVKQTWGIKMTEKILQNGLLWQKTPYIWIGLFKCIRNTTKFLCIEQKCRLCAQSFFLILQNTYKL</sequence>
<organism evidence="2 3">
    <name type="scientific">Engystomops pustulosus</name>
    <name type="common">Tungara frog</name>
    <name type="synonym">Physalaemus pustulosus</name>
    <dbReference type="NCBI Taxonomy" id="76066"/>
    <lineage>
        <taxon>Eukaryota</taxon>
        <taxon>Metazoa</taxon>
        <taxon>Chordata</taxon>
        <taxon>Craniata</taxon>
        <taxon>Vertebrata</taxon>
        <taxon>Euteleostomi</taxon>
        <taxon>Amphibia</taxon>
        <taxon>Batrachia</taxon>
        <taxon>Anura</taxon>
        <taxon>Neobatrachia</taxon>
        <taxon>Hyloidea</taxon>
        <taxon>Leptodactylidae</taxon>
        <taxon>Leiuperinae</taxon>
        <taxon>Engystomops</taxon>
    </lineage>
</organism>
<accession>A0AAV7BVD8</accession>
<comment type="caution">
    <text evidence="2">The sequence shown here is derived from an EMBL/GenBank/DDBJ whole genome shotgun (WGS) entry which is preliminary data.</text>
</comment>